<proteinExistence type="predicted"/>
<dbReference type="STRING" id="1796497.GCE9029_00828"/>
<evidence type="ECO:0000259" key="3">
    <source>
        <dbReference type="Pfam" id="PF13649"/>
    </source>
</evidence>
<dbReference type="GO" id="GO:0032259">
    <property type="term" value="P:methylation"/>
    <property type="evidence" value="ECO:0007669"/>
    <property type="project" value="UniProtKB-KW"/>
</dbReference>
<evidence type="ECO:0000256" key="1">
    <source>
        <dbReference type="ARBA" id="ARBA00022603"/>
    </source>
</evidence>
<protein>
    <submittedName>
        <fullName evidence="4">Putative methyltransferase</fullName>
        <ecNumber evidence="4">2.1.1.-</ecNumber>
    </submittedName>
</protein>
<keyword evidence="1 4" id="KW-0489">Methyltransferase</keyword>
<dbReference type="InterPro" id="IPR029063">
    <property type="entry name" value="SAM-dependent_MTases_sf"/>
</dbReference>
<dbReference type="RefSeq" id="WP_062661149.1">
    <property type="nucleotide sequence ID" value="NZ_FIZX01000001.1"/>
</dbReference>
<evidence type="ECO:0000313" key="5">
    <source>
        <dbReference type="Proteomes" id="UP000071641"/>
    </source>
</evidence>
<accession>A0A128EW63</accession>
<dbReference type="CDD" id="cd02440">
    <property type="entry name" value="AdoMet_MTases"/>
    <property type="match status" value="1"/>
</dbReference>
<keyword evidence="2 4" id="KW-0808">Transferase</keyword>
<dbReference type="PANTHER" id="PTHR43861:SF1">
    <property type="entry name" value="TRANS-ACONITATE 2-METHYLTRANSFERASE"/>
    <property type="match status" value="1"/>
</dbReference>
<dbReference type="EC" id="2.1.1.-" evidence="4"/>
<dbReference type="PANTHER" id="PTHR43861">
    <property type="entry name" value="TRANS-ACONITATE 2-METHYLTRANSFERASE-RELATED"/>
    <property type="match status" value="1"/>
</dbReference>
<gene>
    <name evidence="4" type="ORF">GCE9029_00828</name>
</gene>
<name>A0A128EW63_9GAMM</name>
<evidence type="ECO:0000256" key="2">
    <source>
        <dbReference type="ARBA" id="ARBA00022679"/>
    </source>
</evidence>
<organism evidence="4 5">
    <name type="scientific">Grimontia celer</name>
    <dbReference type="NCBI Taxonomy" id="1796497"/>
    <lineage>
        <taxon>Bacteria</taxon>
        <taxon>Pseudomonadati</taxon>
        <taxon>Pseudomonadota</taxon>
        <taxon>Gammaproteobacteria</taxon>
        <taxon>Vibrionales</taxon>
        <taxon>Vibrionaceae</taxon>
        <taxon>Grimontia</taxon>
    </lineage>
</organism>
<evidence type="ECO:0000313" key="4">
    <source>
        <dbReference type="EMBL" id="CZF78424.1"/>
    </source>
</evidence>
<dbReference type="InterPro" id="IPR041698">
    <property type="entry name" value="Methyltransf_25"/>
</dbReference>
<dbReference type="Gene3D" id="3.40.50.150">
    <property type="entry name" value="Vaccinia Virus protein VP39"/>
    <property type="match status" value="1"/>
</dbReference>
<dbReference type="EMBL" id="FIZX01000001">
    <property type="protein sequence ID" value="CZF78424.1"/>
    <property type="molecule type" value="Genomic_DNA"/>
</dbReference>
<dbReference type="Proteomes" id="UP000071641">
    <property type="component" value="Unassembled WGS sequence"/>
</dbReference>
<dbReference type="SUPFAM" id="SSF53335">
    <property type="entry name" value="S-adenosyl-L-methionine-dependent methyltransferases"/>
    <property type="match status" value="1"/>
</dbReference>
<keyword evidence="5" id="KW-1185">Reference proteome</keyword>
<reference evidence="5" key="1">
    <citation type="submission" date="2016-02" db="EMBL/GenBank/DDBJ databases">
        <authorList>
            <person name="Rodrigo-Torres Lidia"/>
            <person name="Arahal R.David."/>
        </authorList>
    </citation>
    <scope>NUCLEOTIDE SEQUENCE [LARGE SCALE GENOMIC DNA]</scope>
    <source>
        <strain evidence="5">CECT 9029</strain>
    </source>
</reference>
<dbReference type="AlphaFoldDB" id="A0A128EW63"/>
<dbReference type="Pfam" id="PF13649">
    <property type="entry name" value="Methyltransf_25"/>
    <property type="match status" value="1"/>
</dbReference>
<sequence>MNPDEIGKAYDQITHLWTDEGFNMTNGIAQHNKAMSFAKHRGNALDIGCGCTGRFMDLLVSEGFTPSGLDVSSEMLKIAREKHPDIQFIQGDICEYVLSEKYDFITGWDSIWHIPLSEQKQVLTKIVESLNEGGVFIFSFGGTEESGAHKDDFMGPEVYYSSLGTNGFLNLFIEIGCIIRHLEYDQYPELHTYLIVQKT</sequence>
<feature type="domain" description="Methyltransferase" evidence="3">
    <location>
        <begin position="45"/>
        <end position="134"/>
    </location>
</feature>
<dbReference type="GO" id="GO:0008168">
    <property type="term" value="F:methyltransferase activity"/>
    <property type="evidence" value="ECO:0007669"/>
    <property type="project" value="UniProtKB-KW"/>
</dbReference>
<dbReference type="OrthoDB" id="6681190at2"/>